<evidence type="ECO:0000313" key="5">
    <source>
        <dbReference type="EMBL" id="TDD68367.1"/>
    </source>
</evidence>
<accession>A0A4V2YS69</accession>
<name>A0A4V2YS69_9ACTN</name>
<dbReference type="PANTHER" id="PTHR30146:SF153">
    <property type="entry name" value="LACTOSE OPERON REPRESSOR"/>
    <property type="match status" value="1"/>
</dbReference>
<dbReference type="PANTHER" id="PTHR30146">
    <property type="entry name" value="LACI-RELATED TRANSCRIPTIONAL REPRESSOR"/>
    <property type="match status" value="1"/>
</dbReference>
<dbReference type="InterPro" id="IPR046335">
    <property type="entry name" value="LacI/GalR-like_sensor"/>
</dbReference>
<dbReference type="RefSeq" id="WP_132104201.1">
    <property type="nucleotide sequence ID" value="NZ_SMLB01000021.1"/>
</dbReference>
<organism evidence="5 6">
    <name type="scientific">Jiangella aurantiaca</name>
    <dbReference type="NCBI Taxonomy" id="2530373"/>
    <lineage>
        <taxon>Bacteria</taxon>
        <taxon>Bacillati</taxon>
        <taxon>Actinomycetota</taxon>
        <taxon>Actinomycetes</taxon>
        <taxon>Jiangellales</taxon>
        <taxon>Jiangellaceae</taxon>
        <taxon>Jiangella</taxon>
    </lineage>
</organism>
<dbReference type="Pfam" id="PF13377">
    <property type="entry name" value="Peripla_BP_3"/>
    <property type="match status" value="1"/>
</dbReference>
<keyword evidence="1" id="KW-0805">Transcription regulation</keyword>
<gene>
    <name evidence="5" type="ORF">E1262_16335</name>
</gene>
<reference evidence="5 6" key="1">
    <citation type="submission" date="2019-02" db="EMBL/GenBank/DDBJ databases">
        <title>Draft genome sequences of novel Actinobacteria.</title>
        <authorList>
            <person name="Sahin N."/>
            <person name="Ay H."/>
            <person name="Saygin H."/>
        </authorList>
    </citation>
    <scope>NUCLEOTIDE SEQUENCE [LARGE SCALE GENOMIC DNA]</scope>
    <source>
        <strain evidence="5 6">8K307</strain>
    </source>
</reference>
<evidence type="ECO:0000313" key="6">
    <source>
        <dbReference type="Proteomes" id="UP000295217"/>
    </source>
</evidence>
<keyword evidence="6" id="KW-1185">Reference proteome</keyword>
<dbReference type="SUPFAM" id="SSF53822">
    <property type="entry name" value="Periplasmic binding protein-like I"/>
    <property type="match status" value="1"/>
</dbReference>
<dbReference type="OrthoDB" id="5718990at2"/>
<feature type="domain" description="Transcriptional regulator LacI/GalR-like sensor" evidence="4">
    <location>
        <begin position="22"/>
        <end position="79"/>
    </location>
</feature>
<dbReference type="Proteomes" id="UP000295217">
    <property type="component" value="Unassembled WGS sequence"/>
</dbReference>
<evidence type="ECO:0000256" key="3">
    <source>
        <dbReference type="ARBA" id="ARBA00023163"/>
    </source>
</evidence>
<protein>
    <recommendedName>
        <fullName evidence="4">Transcriptional regulator LacI/GalR-like sensor domain-containing protein</fullName>
    </recommendedName>
</protein>
<dbReference type="GO" id="GO:0003700">
    <property type="term" value="F:DNA-binding transcription factor activity"/>
    <property type="evidence" value="ECO:0007669"/>
    <property type="project" value="TreeGrafter"/>
</dbReference>
<comment type="caution">
    <text evidence="5">The sequence shown here is derived from an EMBL/GenBank/DDBJ whole genome shotgun (WGS) entry which is preliminary data.</text>
</comment>
<evidence type="ECO:0000256" key="2">
    <source>
        <dbReference type="ARBA" id="ARBA00023125"/>
    </source>
</evidence>
<sequence length="84" mass="9352">MECPFDSTVTPRSTSWAGSGECVDDTYAAAWTSPRLTTVRQPMREMGRVALRTLLSLAQGQRPETYHFELATTLIERSSMAPLD</sequence>
<evidence type="ECO:0000256" key="1">
    <source>
        <dbReference type="ARBA" id="ARBA00023015"/>
    </source>
</evidence>
<keyword evidence="2" id="KW-0238">DNA-binding</keyword>
<dbReference type="EMBL" id="SMLB01000021">
    <property type="protein sequence ID" value="TDD68367.1"/>
    <property type="molecule type" value="Genomic_DNA"/>
</dbReference>
<dbReference type="GO" id="GO:0000976">
    <property type="term" value="F:transcription cis-regulatory region binding"/>
    <property type="evidence" value="ECO:0007669"/>
    <property type="project" value="TreeGrafter"/>
</dbReference>
<evidence type="ECO:0000259" key="4">
    <source>
        <dbReference type="Pfam" id="PF13377"/>
    </source>
</evidence>
<keyword evidence="3" id="KW-0804">Transcription</keyword>
<proteinExistence type="predicted"/>
<dbReference type="AlphaFoldDB" id="A0A4V2YS69"/>
<dbReference type="InterPro" id="IPR028082">
    <property type="entry name" value="Peripla_BP_I"/>
</dbReference>
<dbReference type="Gene3D" id="3.40.50.2300">
    <property type="match status" value="1"/>
</dbReference>